<organism evidence="8">
    <name type="scientific">bioreactor metagenome</name>
    <dbReference type="NCBI Taxonomy" id="1076179"/>
    <lineage>
        <taxon>unclassified sequences</taxon>
        <taxon>metagenomes</taxon>
        <taxon>ecological metagenomes</taxon>
    </lineage>
</organism>
<dbReference type="PANTHER" id="PTHR30269:SF0">
    <property type="entry name" value="MEMBRANE TRANSPORTER PROTEIN YFCA-RELATED"/>
    <property type="match status" value="1"/>
</dbReference>
<dbReference type="InterPro" id="IPR052017">
    <property type="entry name" value="TSUP"/>
</dbReference>
<feature type="transmembrane region" description="Helical" evidence="7">
    <location>
        <begin position="73"/>
        <end position="95"/>
    </location>
</feature>
<evidence type="ECO:0000256" key="6">
    <source>
        <dbReference type="ARBA" id="ARBA00023136"/>
    </source>
</evidence>
<keyword evidence="6 7" id="KW-0472">Membrane</keyword>
<comment type="caution">
    <text evidence="8">The sequence shown here is derived from an EMBL/GenBank/DDBJ whole genome shotgun (WGS) entry which is preliminary data.</text>
</comment>
<evidence type="ECO:0000256" key="7">
    <source>
        <dbReference type="SAM" id="Phobius"/>
    </source>
</evidence>
<comment type="subcellular location">
    <subcellularLocation>
        <location evidence="1">Cell membrane</location>
        <topology evidence="1">Multi-pass membrane protein</topology>
    </subcellularLocation>
</comment>
<dbReference type="GO" id="GO:0005886">
    <property type="term" value="C:plasma membrane"/>
    <property type="evidence" value="ECO:0007669"/>
    <property type="project" value="UniProtKB-SubCell"/>
</dbReference>
<proteinExistence type="predicted"/>
<sequence length="257" mass="26937">MTWSYWSLLIICPLVFLASLLDAVAGGGGLISLPAYLLAGLPPHNAIATNKLSSCIGTVASTGRFIKNKCVDWPTAIPSALLAVLGAIAGANLVLGISDNAIRYVMLVLIPVLAFVVLKKRDLSGAELAPVSRRRQFVVILTAALIVGMYDGFYGPGTGTFLLLAYTQLARLPLNLAAGNVKIANLSSNVGSLIVFLINGQTILPLGLIAAVFSIAGHFLGAGLLLKNGSKIVKPFILVVLGLLFIRLIYDLFLVGA</sequence>
<reference evidence="8" key="1">
    <citation type="submission" date="2019-08" db="EMBL/GenBank/DDBJ databases">
        <authorList>
            <person name="Kucharzyk K."/>
            <person name="Murdoch R.W."/>
            <person name="Higgins S."/>
            <person name="Loffler F."/>
        </authorList>
    </citation>
    <scope>NUCLEOTIDE SEQUENCE</scope>
</reference>
<evidence type="ECO:0000256" key="4">
    <source>
        <dbReference type="ARBA" id="ARBA00022692"/>
    </source>
</evidence>
<feature type="transmembrane region" description="Helical" evidence="7">
    <location>
        <begin position="232"/>
        <end position="250"/>
    </location>
</feature>
<dbReference type="EMBL" id="VSSQ01003499">
    <property type="protein sequence ID" value="MPM20995.1"/>
    <property type="molecule type" value="Genomic_DNA"/>
</dbReference>
<feature type="transmembrane region" description="Helical" evidence="7">
    <location>
        <begin position="138"/>
        <end position="166"/>
    </location>
</feature>
<dbReference type="AlphaFoldDB" id="A0A644XXS4"/>
<protein>
    <submittedName>
        <fullName evidence="8">Putative membrane transporter protein YfcA</fullName>
    </submittedName>
</protein>
<evidence type="ECO:0000256" key="2">
    <source>
        <dbReference type="ARBA" id="ARBA00022448"/>
    </source>
</evidence>
<keyword evidence="2" id="KW-0813">Transport</keyword>
<gene>
    <name evidence="8" type="primary">yfcA_18</name>
    <name evidence="8" type="ORF">SDC9_67434</name>
</gene>
<evidence type="ECO:0000256" key="1">
    <source>
        <dbReference type="ARBA" id="ARBA00004651"/>
    </source>
</evidence>
<keyword evidence="4 7" id="KW-0812">Transmembrane</keyword>
<feature type="transmembrane region" description="Helical" evidence="7">
    <location>
        <begin position="101"/>
        <end position="118"/>
    </location>
</feature>
<name>A0A644XXS4_9ZZZZ</name>
<keyword evidence="3" id="KW-1003">Cell membrane</keyword>
<feature type="transmembrane region" description="Helical" evidence="7">
    <location>
        <begin position="203"/>
        <end position="225"/>
    </location>
</feature>
<accession>A0A644XXS4</accession>
<evidence type="ECO:0000313" key="8">
    <source>
        <dbReference type="EMBL" id="MPM20995.1"/>
    </source>
</evidence>
<dbReference type="Pfam" id="PF01925">
    <property type="entry name" value="TauE"/>
    <property type="match status" value="1"/>
</dbReference>
<dbReference type="InterPro" id="IPR002781">
    <property type="entry name" value="TM_pro_TauE-like"/>
</dbReference>
<keyword evidence="5 7" id="KW-1133">Transmembrane helix</keyword>
<dbReference type="PANTHER" id="PTHR30269">
    <property type="entry name" value="TRANSMEMBRANE PROTEIN YFCA"/>
    <property type="match status" value="1"/>
</dbReference>
<evidence type="ECO:0000256" key="3">
    <source>
        <dbReference type="ARBA" id="ARBA00022475"/>
    </source>
</evidence>
<evidence type="ECO:0000256" key="5">
    <source>
        <dbReference type="ARBA" id="ARBA00022989"/>
    </source>
</evidence>